<dbReference type="HAMAP" id="MF_00020">
    <property type="entry name" value="Acetate_kinase"/>
    <property type="match status" value="1"/>
</dbReference>
<evidence type="ECO:0000256" key="2">
    <source>
        <dbReference type="ARBA" id="ARBA00022490"/>
    </source>
</evidence>
<comment type="similarity">
    <text evidence="1 9 10">Belongs to the acetokinase family.</text>
</comment>
<dbReference type="PANTHER" id="PTHR21060:SF21">
    <property type="entry name" value="ACETATE KINASE"/>
    <property type="match status" value="1"/>
</dbReference>
<dbReference type="Gene3D" id="3.30.420.40">
    <property type="match status" value="2"/>
</dbReference>
<evidence type="ECO:0000256" key="8">
    <source>
        <dbReference type="ARBA" id="ARBA00022842"/>
    </source>
</evidence>
<sequence length="391" mass="41590">MLNSFILTLNAGSSSLKTAFYDTATGGASLMTGQVDRIGSAPHLKATWADGTRVERDLDNPQAGHAGAMKAVLRLVEEGAPEARIEAVCHRIVHGGPDRTDSVVLTEAIIKELSALAPYAPLHQPHNLSGVRGAMEAFPDALQVACFDTAFHRGHPWVNDTFALPREYYDKGVRRYGFHGLSYDYIASRLAADYPTLYAGRVVVAHLGNGASMCGLHGGRSIASTMGFSAVDGLPMGTRTGQLDPGVLLYLMTEEGMDAAAITDLIYRRSGLLGLSGLSNDMRTLEASDDPAARQAIEYFTFRIRRELGGLAAALGGIDGLVFTGGIGEHSAHVRAAVCEGMGWIGIDLDRQANRTHGPDLTAPGGRVKVLTLATDEEGVLAREGRRHLAA</sequence>
<feature type="site" description="Transition state stabilizer" evidence="9">
    <location>
        <position position="179"/>
    </location>
</feature>
<name>A0A225NL49_9RHOB</name>
<keyword evidence="3 9" id="KW-0808">Transferase</keyword>
<dbReference type="AlphaFoldDB" id="A0A225NL49"/>
<feature type="binding site" evidence="9">
    <location>
        <begin position="281"/>
        <end position="283"/>
    </location>
    <ligand>
        <name>ATP</name>
        <dbReference type="ChEBI" id="CHEBI:30616"/>
    </ligand>
</feature>
<feature type="binding site" evidence="9">
    <location>
        <begin position="326"/>
        <end position="330"/>
    </location>
    <ligand>
        <name>ATP</name>
        <dbReference type="ChEBI" id="CHEBI:30616"/>
    </ligand>
</feature>
<feature type="binding site" evidence="9">
    <location>
        <position position="91"/>
    </location>
    <ligand>
        <name>substrate</name>
    </ligand>
</feature>
<evidence type="ECO:0000256" key="1">
    <source>
        <dbReference type="ARBA" id="ARBA00008748"/>
    </source>
</evidence>
<dbReference type="GO" id="GO:0005524">
    <property type="term" value="F:ATP binding"/>
    <property type="evidence" value="ECO:0007669"/>
    <property type="project" value="UniProtKB-KW"/>
</dbReference>
<comment type="pathway">
    <text evidence="9">Metabolic intermediate biosynthesis; acetyl-CoA biosynthesis; acetyl-CoA from acetate: step 1/2.</text>
</comment>
<protein>
    <recommendedName>
        <fullName evidence="9">Acetate kinase</fullName>
        <ecNumber evidence="9">2.7.2.1</ecNumber>
    </recommendedName>
    <alternativeName>
        <fullName evidence="9">Acetokinase</fullName>
    </alternativeName>
</protein>
<keyword evidence="2 9" id="KW-0963">Cytoplasm</keyword>
<feature type="binding site" evidence="9">
    <location>
        <position position="10"/>
    </location>
    <ligand>
        <name>Mg(2+)</name>
        <dbReference type="ChEBI" id="CHEBI:18420"/>
    </ligand>
</feature>
<dbReference type="GO" id="GO:0005829">
    <property type="term" value="C:cytosol"/>
    <property type="evidence" value="ECO:0007669"/>
    <property type="project" value="TreeGrafter"/>
</dbReference>
<evidence type="ECO:0000256" key="9">
    <source>
        <dbReference type="HAMAP-Rule" id="MF_00020"/>
    </source>
</evidence>
<comment type="subcellular location">
    <subcellularLocation>
        <location evidence="9">Cytoplasm</location>
    </subcellularLocation>
</comment>
<proteinExistence type="inferred from homology"/>
<evidence type="ECO:0000256" key="6">
    <source>
        <dbReference type="ARBA" id="ARBA00022777"/>
    </source>
</evidence>
<dbReference type="SUPFAM" id="SSF53067">
    <property type="entry name" value="Actin-like ATPase domain"/>
    <property type="match status" value="2"/>
</dbReference>
<keyword evidence="7 9" id="KW-0067">ATP-binding</keyword>
<accession>A0A225NL49</accession>
<keyword evidence="8 9" id="KW-0460">Magnesium</keyword>
<comment type="caution">
    <text evidence="11">The sequence shown here is derived from an EMBL/GenBank/DDBJ whole genome shotgun (WGS) entry which is preliminary data.</text>
</comment>
<keyword evidence="5 9" id="KW-0547">Nucleotide-binding</keyword>
<keyword evidence="6 9" id="KW-0418">Kinase</keyword>
<organism evidence="11 12">
    <name type="scientific">Marinibacterium profundimaris</name>
    <dbReference type="NCBI Taxonomy" id="1679460"/>
    <lineage>
        <taxon>Bacteria</taxon>
        <taxon>Pseudomonadati</taxon>
        <taxon>Pseudomonadota</taxon>
        <taxon>Alphaproteobacteria</taxon>
        <taxon>Rhodobacterales</taxon>
        <taxon>Paracoccaceae</taxon>
        <taxon>Marinibacterium</taxon>
    </lineage>
</organism>
<evidence type="ECO:0000313" key="12">
    <source>
        <dbReference type="Proteomes" id="UP000215377"/>
    </source>
</evidence>
<dbReference type="GO" id="GO:0008776">
    <property type="term" value="F:acetate kinase activity"/>
    <property type="evidence" value="ECO:0007669"/>
    <property type="project" value="UniProtKB-UniRule"/>
</dbReference>
<dbReference type="PIRSF" id="PIRSF000722">
    <property type="entry name" value="Acetate_prop_kin"/>
    <property type="match status" value="1"/>
</dbReference>
<gene>
    <name evidence="9" type="primary">ackA</name>
    <name evidence="11" type="ORF">ATO3_14450</name>
</gene>
<dbReference type="PANTHER" id="PTHR21060">
    <property type="entry name" value="ACETATE KINASE"/>
    <property type="match status" value="1"/>
</dbReference>
<evidence type="ECO:0000256" key="3">
    <source>
        <dbReference type="ARBA" id="ARBA00022679"/>
    </source>
</evidence>
<evidence type="ECO:0000256" key="4">
    <source>
        <dbReference type="ARBA" id="ARBA00022723"/>
    </source>
</evidence>
<reference evidence="11 12" key="1">
    <citation type="submission" date="2013-04" db="EMBL/GenBank/DDBJ databases">
        <title>Oceanicola sp. 22II1-22F33 Genome Sequencing.</title>
        <authorList>
            <person name="Lai Q."/>
            <person name="Li G."/>
            <person name="Shao Z."/>
        </authorList>
    </citation>
    <scope>NUCLEOTIDE SEQUENCE [LARGE SCALE GENOMIC DNA]</scope>
    <source>
        <strain evidence="11 12">22II1-22F33</strain>
    </source>
</reference>
<evidence type="ECO:0000256" key="10">
    <source>
        <dbReference type="RuleBase" id="RU003835"/>
    </source>
</evidence>
<dbReference type="GO" id="GO:0000287">
    <property type="term" value="F:magnesium ion binding"/>
    <property type="evidence" value="ECO:0007669"/>
    <property type="project" value="UniProtKB-UniRule"/>
</dbReference>
<comment type="subunit">
    <text evidence="9">Homodimer.</text>
</comment>
<feature type="site" description="Transition state stabilizer" evidence="9">
    <location>
        <position position="239"/>
    </location>
</feature>
<dbReference type="GO" id="GO:0006083">
    <property type="term" value="P:acetate metabolic process"/>
    <property type="evidence" value="ECO:0007669"/>
    <property type="project" value="TreeGrafter"/>
</dbReference>
<dbReference type="InterPro" id="IPR004372">
    <property type="entry name" value="Ac/propionate_kinase"/>
</dbReference>
<feature type="active site" description="Proton donor/acceptor" evidence="9">
    <location>
        <position position="148"/>
    </location>
</feature>
<dbReference type="EMBL" id="AQQR01000005">
    <property type="protein sequence ID" value="OWU73030.1"/>
    <property type="molecule type" value="Genomic_DNA"/>
</dbReference>
<dbReference type="InterPro" id="IPR023865">
    <property type="entry name" value="Aliphatic_acid_kinase_CS"/>
</dbReference>
<dbReference type="InterPro" id="IPR000890">
    <property type="entry name" value="Aliphatic_acid_kin_short-chain"/>
</dbReference>
<evidence type="ECO:0000256" key="5">
    <source>
        <dbReference type="ARBA" id="ARBA00022741"/>
    </source>
</evidence>
<dbReference type="UniPathway" id="UPA00340">
    <property type="reaction ID" value="UER00458"/>
</dbReference>
<evidence type="ECO:0000313" key="11">
    <source>
        <dbReference type="EMBL" id="OWU73030.1"/>
    </source>
</evidence>
<comment type="catalytic activity">
    <reaction evidence="9">
        <text>acetate + ATP = acetyl phosphate + ADP</text>
        <dbReference type="Rhea" id="RHEA:11352"/>
        <dbReference type="ChEBI" id="CHEBI:22191"/>
        <dbReference type="ChEBI" id="CHEBI:30089"/>
        <dbReference type="ChEBI" id="CHEBI:30616"/>
        <dbReference type="ChEBI" id="CHEBI:456216"/>
        <dbReference type="EC" id="2.7.2.1"/>
    </reaction>
</comment>
<dbReference type="GO" id="GO:0006085">
    <property type="term" value="P:acetyl-CoA biosynthetic process"/>
    <property type="evidence" value="ECO:0007669"/>
    <property type="project" value="UniProtKB-UniRule"/>
</dbReference>
<dbReference type="Pfam" id="PF00871">
    <property type="entry name" value="Acetate_kinase"/>
    <property type="match status" value="1"/>
</dbReference>
<keyword evidence="12" id="KW-1185">Reference proteome</keyword>
<feature type="binding site" evidence="9">
    <location>
        <position position="17"/>
    </location>
    <ligand>
        <name>ATP</name>
        <dbReference type="ChEBI" id="CHEBI:30616"/>
    </ligand>
</feature>
<dbReference type="PROSITE" id="PS01075">
    <property type="entry name" value="ACETATE_KINASE_1"/>
    <property type="match status" value="1"/>
</dbReference>
<dbReference type="NCBIfam" id="TIGR00016">
    <property type="entry name" value="ackA"/>
    <property type="match status" value="1"/>
</dbReference>
<dbReference type="Proteomes" id="UP000215377">
    <property type="component" value="Unassembled WGS sequence"/>
</dbReference>
<comment type="function">
    <text evidence="9">Catalyzes the formation of acetyl phosphate from acetate and ATP. Can also catalyze the reverse reaction.</text>
</comment>
<feature type="binding site" evidence="9">
    <location>
        <position position="377"/>
    </location>
    <ligand>
        <name>Mg(2+)</name>
        <dbReference type="ChEBI" id="CHEBI:18420"/>
    </ligand>
</feature>
<dbReference type="InterPro" id="IPR043129">
    <property type="entry name" value="ATPase_NBD"/>
</dbReference>
<dbReference type="PRINTS" id="PR00471">
    <property type="entry name" value="ACETATEKNASE"/>
</dbReference>
<evidence type="ECO:0000256" key="7">
    <source>
        <dbReference type="ARBA" id="ARBA00022840"/>
    </source>
</evidence>
<dbReference type="EC" id="2.7.2.1" evidence="9"/>
<comment type="cofactor">
    <cofactor evidence="9">
        <name>Mg(2+)</name>
        <dbReference type="ChEBI" id="CHEBI:18420"/>
    </cofactor>
    <cofactor evidence="9">
        <name>Mn(2+)</name>
        <dbReference type="ChEBI" id="CHEBI:29035"/>
    </cofactor>
    <text evidence="9">Mg(2+). Can also accept Mn(2+).</text>
</comment>
<feature type="binding site" evidence="9">
    <location>
        <begin position="206"/>
        <end position="210"/>
    </location>
    <ligand>
        <name>ATP</name>
        <dbReference type="ChEBI" id="CHEBI:30616"/>
    </ligand>
</feature>
<keyword evidence="4 9" id="KW-0479">Metal-binding</keyword>